<gene>
    <name evidence="7" type="primary">lipO_42</name>
    <name evidence="7" type="ORF">SK3146_02459</name>
</gene>
<dbReference type="SUPFAM" id="SSF53850">
    <property type="entry name" value="Periplasmic binding protein-like II"/>
    <property type="match status" value="1"/>
</dbReference>
<name>A0ABY4RMV1_9BACL</name>
<dbReference type="PROSITE" id="PS51257">
    <property type="entry name" value="PROKAR_LIPOPROTEIN"/>
    <property type="match status" value="1"/>
</dbReference>
<proteinExistence type="predicted"/>
<dbReference type="PANTHER" id="PTHR43649:SF33">
    <property type="entry name" value="POLYGALACTURONAN_RHAMNOGALACTURONAN-BINDING PROTEIN YTCQ"/>
    <property type="match status" value="1"/>
</dbReference>
<reference evidence="7" key="2">
    <citation type="journal article" date="2021" name="J Anim Sci Technol">
        <title>Complete genome sequence of Paenibacillus konkukensis sp. nov. SK3146 as a potential probiotic strain.</title>
        <authorList>
            <person name="Jung H.I."/>
            <person name="Park S."/>
            <person name="Niu K.M."/>
            <person name="Lee S.W."/>
            <person name="Kothari D."/>
            <person name="Yi K.J."/>
            <person name="Kim S.K."/>
        </authorList>
    </citation>
    <scope>NUCLEOTIDE SEQUENCE</scope>
    <source>
        <strain evidence="7">SK3146</strain>
    </source>
</reference>
<feature type="chain" id="PRO_5046604042" evidence="6">
    <location>
        <begin position="29"/>
        <end position="507"/>
    </location>
</feature>
<evidence type="ECO:0000313" key="8">
    <source>
        <dbReference type="Proteomes" id="UP001057134"/>
    </source>
</evidence>
<dbReference type="Pfam" id="PF01547">
    <property type="entry name" value="SBP_bac_1"/>
    <property type="match status" value="1"/>
</dbReference>
<keyword evidence="2 6" id="KW-0732">Signal</keyword>
<keyword evidence="3" id="KW-0472">Membrane</keyword>
<evidence type="ECO:0000256" key="1">
    <source>
        <dbReference type="ARBA" id="ARBA00022475"/>
    </source>
</evidence>
<dbReference type="InterPro" id="IPR006059">
    <property type="entry name" value="SBP"/>
</dbReference>
<sequence>MIKQQTVLAMGSALLLCAVLTGCSWGNAGDGSKQSPAAAENGFYPLTLVVNQVGETPPHDSDIEKAIGAYTNTDLQIQWIPTSGYDDKVNVMIASSELPKLIKLNYTPATIGALKSGLFWEIGPYLKEYKNLSAQSPLYYDNISVDGKIYGVPLFRDLGRAVIHYRKDWFDASGAAVPKTLDDWYRVIKQMSKGDPDHNGKDDTYGLMLDKRYNQDTSSTLTRLSVTQGGPNKWQIDGGGRFVPEFMTEPFFDTMKLFRKLYEEKLINQDFAVVDAIEIDKAFEAGRAAIRISGGNAQTMQDKLSKAVPTAVVEAAPVEGPEGRRLPGESGNAGFLAIPRDSVSSVDELRKVLSFLDRLMDPPMASLLVKGVEGRHWKDAGDVTIPLDPEADAREVKPYRDSLPQRGESYPNAKPMKQTELYRKNVELTKQNEQYIVANPALTLDSATYAERGKELEQFITDAETRFIMGKLDEAGWRAEIERWRKAGGDRMAREYQEAYEISRKLP</sequence>
<protein>
    <submittedName>
        <fullName evidence="7">Lipoprotein LipO</fullName>
    </submittedName>
</protein>
<keyword evidence="5 7" id="KW-0449">Lipoprotein</keyword>
<evidence type="ECO:0000256" key="3">
    <source>
        <dbReference type="ARBA" id="ARBA00023136"/>
    </source>
</evidence>
<dbReference type="Gene3D" id="3.40.190.10">
    <property type="entry name" value="Periplasmic binding protein-like II"/>
    <property type="match status" value="2"/>
</dbReference>
<feature type="signal peptide" evidence="6">
    <location>
        <begin position="1"/>
        <end position="28"/>
    </location>
</feature>
<dbReference type="PANTHER" id="PTHR43649">
    <property type="entry name" value="ARABINOSE-BINDING PROTEIN-RELATED"/>
    <property type="match status" value="1"/>
</dbReference>
<dbReference type="RefSeq" id="WP_249865326.1">
    <property type="nucleotide sequence ID" value="NZ_CP027059.1"/>
</dbReference>
<dbReference type="InterPro" id="IPR050490">
    <property type="entry name" value="Bact_solute-bd_prot1"/>
</dbReference>
<keyword evidence="8" id="KW-1185">Reference proteome</keyword>
<reference evidence="7" key="1">
    <citation type="submission" date="2018-02" db="EMBL/GenBank/DDBJ databases">
        <authorList>
            <person name="Kim S.-K."/>
            <person name="Jung H.-I."/>
            <person name="Lee S.-W."/>
        </authorList>
    </citation>
    <scope>NUCLEOTIDE SEQUENCE</scope>
    <source>
        <strain evidence="7">SK3146</strain>
    </source>
</reference>
<evidence type="ECO:0000256" key="5">
    <source>
        <dbReference type="ARBA" id="ARBA00023288"/>
    </source>
</evidence>
<keyword evidence="1" id="KW-1003">Cell membrane</keyword>
<evidence type="ECO:0000313" key="7">
    <source>
        <dbReference type="EMBL" id="UQZ83275.1"/>
    </source>
</evidence>
<dbReference type="EMBL" id="CP027059">
    <property type="protein sequence ID" value="UQZ83275.1"/>
    <property type="molecule type" value="Genomic_DNA"/>
</dbReference>
<dbReference type="Proteomes" id="UP001057134">
    <property type="component" value="Chromosome"/>
</dbReference>
<keyword evidence="4" id="KW-0564">Palmitate</keyword>
<evidence type="ECO:0000256" key="4">
    <source>
        <dbReference type="ARBA" id="ARBA00023139"/>
    </source>
</evidence>
<evidence type="ECO:0000256" key="6">
    <source>
        <dbReference type="SAM" id="SignalP"/>
    </source>
</evidence>
<accession>A0ABY4RMV1</accession>
<evidence type="ECO:0000256" key="2">
    <source>
        <dbReference type="ARBA" id="ARBA00022729"/>
    </source>
</evidence>
<organism evidence="7 8">
    <name type="scientific">Paenibacillus konkukensis</name>
    <dbReference type="NCBI Taxonomy" id="2020716"/>
    <lineage>
        <taxon>Bacteria</taxon>
        <taxon>Bacillati</taxon>
        <taxon>Bacillota</taxon>
        <taxon>Bacilli</taxon>
        <taxon>Bacillales</taxon>
        <taxon>Paenibacillaceae</taxon>
        <taxon>Paenibacillus</taxon>
    </lineage>
</organism>